<keyword evidence="4 7" id="KW-0812">Transmembrane</keyword>
<accession>A0A1H5XPC0</accession>
<dbReference type="PANTHER" id="PTHR33452:SF1">
    <property type="entry name" value="INNER MEMBRANE PROTEIN YPHA-RELATED"/>
    <property type="match status" value="1"/>
</dbReference>
<evidence type="ECO:0000256" key="6">
    <source>
        <dbReference type="ARBA" id="ARBA00023136"/>
    </source>
</evidence>
<evidence type="ECO:0000256" key="5">
    <source>
        <dbReference type="ARBA" id="ARBA00022989"/>
    </source>
</evidence>
<name>A0A1H5XPC0_9SPHI</name>
<sequence>MKDLIEIISGNQHPAYNVQLSIGLLFLRVVPGLFLLLHGLPKLGNPTSWMGDAFPGILQVLAVFFEVIGGLALIVGFLVPLFSAGIVITMVFATIFGHLMQNDPLIRLTVSSLNEGSGANYLFFPKWFVLAGGRSVFGTGSAELAILFLVIALCLVFTGGGKYAIDHTIAGYLQKVTSKT</sequence>
<keyword evidence="6 7" id="KW-0472">Membrane</keyword>
<evidence type="ECO:0000256" key="2">
    <source>
        <dbReference type="ARBA" id="ARBA00006679"/>
    </source>
</evidence>
<dbReference type="Pfam" id="PF07681">
    <property type="entry name" value="DoxX"/>
    <property type="match status" value="1"/>
</dbReference>
<evidence type="ECO:0000256" key="3">
    <source>
        <dbReference type="ARBA" id="ARBA00022475"/>
    </source>
</evidence>
<dbReference type="EMBL" id="FNUT01000005">
    <property type="protein sequence ID" value="SEG13345.1"/>
    <property type="molecule type" value="Genomic_DNA"/>
</dbReference>
<dbReference type="InterPro" id="IPR032808">
    <property type="entry name" value="DoxX"/>
</dbReference>
<reference evidence="9" key="1">
    <citation type="submission" date="2016-10" db="EMBL/GenBank/DDBJ databases">
        <authorList>
            <person name="Varghese N."/>
            <person name="Submissions S."/>
        </authorList>
    </citation>
    <scope>NUCLEOTIDE SEQUENCE [LARGE SCALE GENOMIC DNA]</scope>
    <source>
        <strain evidence="9">DSM 22361</strain>
    </source>
</reference>
<dbReference type="Proteomes" id="UP000236731">
    <property type="component" value="Unassembled WGS sequence"/>
</dbReference>
<dbReference type="InterPro" id="IPR051907">
    <property type="entry name" value="DoxX-like_oxidoreductase"/>
</dbReference>
<comment type="subcellular location">
    <subcellularLocation>
        <location evidence="1">Cell membrane</location>
        <topology evidence="1">Multi-pass membrane protein</topology>
    </subcellularLocation>
</comment>
<keyword evidence="3" id="KW-1003">Cell membrane</keyword>
<protein>
    <submittedName>
        <fullName evidence="8">Putative oxidoreductase</fullName>
    </submittedName>
</protein>
<proteinExistence type="inferred from homology"/>
<dbReference type="OrthoDB" id="9813193at2"/>
<evidence type="ECO:0000256" key="7">
    <source>
        <dbReference type="SAM" id="Phobius"/>
    </source>
</evidence>
<comment type="similarity">
    <text evidence="2">Belongs to the DoxX family.</text>
</comment>
<organism evidence="8 9">
    <name type="scientific">Sphingobacterium lactis</name>
    <dbReference type="NCBI Taxonomy" id="797291"/>
    <lineage>
        <taxon>Bacteria</taxon>
        <taxon>Pseudomonadati</taxon>
        <taxon>Bacteroidota</taxon>
        <taxon>Sphingobacteriia</taxon>
        <taxon>Sphingobacteriales</taxon>
        <taxon>Sphingobacteriaceae</taxon>
        <taxon>Sphingobacterium</taxon>
    </lineage>
</organism>
<feature type="transmembrane region" description="Helical" evidence="7">
    <location>
        <begin position="20"/>
        <end position="40"/>
    </location>
</feature>
<evidence type="ECO:0000256" key="1">
    <source>
        <dbReference type="ARBA" id="ARBA00004651"/>
    </source>
</evidence>
<dbReference type="GO" id="GO:0005886">
    <property type="term" value="C:plasma membrane"/>
    <property type="evidence" value="ECO:0007669"/>
    <property type="project" value="UniProtKB-SubCell"/>
</dbReference>
<dbReference type="PANTHER" id="PTHR33452">
    <property type="entry name" value="OXIDOREDUCTASE CATD-RELATED"/>
    <property type="match status" value="1"/>
</dbReference>
<gene>
    <name evidence="8" type="ORF">SAMN05421877_10566</name>
</gene>
<feature type="transmembrane region" description="Helical" evidence="7">
    <location>
        <begin position="60"/>
        <end position="93"/>
    </location>
</feature>
<dbReference type="AlphaFoldDB" id="A0A1H5XPC0"/>
<feature type="transmembrane region" description="Helical" evidence="7">
    <location>
        <begin position="144"/>
        <end position="165"/>
    </location>
</feature>
<keyword evidence="9" id="KW-1185">Reference proteome</keyword>
<evidence type="ECO:0000313" key="8">
    <source>
        <dbReference type="EMBL" id="SEG13345.1"/>
    </source>
</evidence>
<evidence type="ECO:0000313" key="9">
    <source>
        <dbReference type="Proteomes" id="UP000236731"/>
    </source>
</evidence>
<keyword evidence="5 7" id="KW-1133">Transmembrane helix</keyword>
<evidence type="ECO:0000256" key="4">
    <source>
        <dbReference type="ARBA" id="ARBA00022692"/>
    </source>
</evidence>
<dbReference type="RefSeq" id="WP_103905989.1">
    <property type="nucleotide sequence ID" value="NZ_CP049246.1"/>
</dbReference>